<dbReference type="Pfam" id="PF00665">
    <property type="entry name" value="rve"/>
    <property type="match status" value="1"/>
</dbReference>
<dbReference type="Gene3D" id="3.30.420.10">
    <property type="entry name" value="Ribonuclease H-like superfamily/Ribonuclease H"/>
    <property type="match status" value="1"/>
</dbReference>
<accession>A0ABR2KDR4</accession>
<gene>
    <name evidence="2" type="ORF">M9Y10_033776</name>
</gene>
<organism evidence="2 3">
    <name type="scientific">Tritrichomonas musculus</name>
    <dbReference type="NCBI Taxonomy" id="1915356"/>
    <lineage>
        <taxon>Eukaryota</taxon>
        <taxon>Metamonada</taxon>
        <taxon>Parabasalia</taxon>
        <taxon>Tritrichomonadida</taxon>
        <taxon>Tritrichomonadidae</taxon>
        <taxon>Tritrichomonas</taxon>
    </lineage>
</organism>
<evidence type="ECO:0000313" key="2">
    <source>
        <dbReference type="EMBL" id="KAK8889033.1"/>
    </source>
</evidence>
<feature type="domain" description="Integrase catalytic" evidence="1">
    <location>
        <begin position="136"/>
        <end position="295"/>
    </location>
</feature>
<dbReference type="PROSITE" id="PS50994">
    <property type="entry name" value="INTEGRASE"/>
    <property type="match status" value="1"/>
</dbReference>
<dbReference type="InterPro" id="IPR001584">
    <property type="entry name" value="Integrase_cat-core"/>
</dbReference>
<dbReference type="InterPro" id="IPR012337">
    <property type="entry name" value="RNaseH-like_sf"/>
</dbReference>
<dbReference type="SUPFAM" id="SSF53098">
    <property type="entry name" value="Ribonuclease H-like"/>
    <property type="match status" value="1"/>
</dbReference>
<dbReference type="Proteomes" id="UP001470230">
    <property type="component" value="Unassembled WGS sequence"/>
</dbReference>
<evidence type="ECO:0000259" key="1">
    <source>
        <dbReference type="PROSITE" id="PS50994"/>
    </source>
</evidence>
<dbReference type="InterPro" id="IPR036397">
    <property type="entry name" value="RNaseH_sf"/>
</dbReference>
<protein>
    <recommendedName>
        <fullName evidence="1">Integrase catalytic domain-containing protein</fullName>
    </recommendedName>
</protein>
<comment type="caution">
    <text evidence="2">The sequence shown here is derived from an EMBL/GenBank/DDBJ whole genome shotgun (WGS) entry which is preliminary data.</text>
</comment>
<sequence length="327" mass="38698">MMNKEFTVNIEWLKFIATKITDGSITITQAAKNAYIDTPNGTFIFSISESTLRSNLNKHSISYQARVGRPNSIITNEIEQIIINFQKELNSGETVTYHSIRNKYPLITSNDVHQTFLKFNLHQYKKDKKEVKIRCRYEALWVQQIWHADIHIFTDENLVQHYLYAIIDDRSRFITGYDILRDKSCNETIRVLNNAITTYGCPAIMWTDNGGENNGKKMLSFLKKHRIYPHFTFPRNPEQNGKAEAFWKKIDKCCRRISDIPNYIRKYNTIRAHTGLERNDNGILKRPGDVFFNNDIRWQRNFEWLYKVDGNIVPFPYNKDRKIIYYD</sequence>
<evidence type="ECO:0000313" key="3">
    <source>
        <dbReference type="Proteomes" id="UP001470230"/>
    </source>
</evidence>
<reference evidence="2 3" key="1">
    <citation type="submission" date="2024-04" db="EMBL/GenBank/DDBJ databases">
        <title>Tritrichomonas musculus Genome.</title>
        <authorList>
            <person name="Alves-Ferreira E."/>
            <person name="Grigg M."/>
            <person name="Lorenzi H."/>
            <person name="Galac M."/>
        </authorList>
    </citation>
    <scope>NUCLEOTIDE SEQUENCE [LARGE SCALE GENOMIC DNA]</scope>
    <source>
        <strain evidence="2 3">EAF2021</strain>
    </source>
</reference>
<proteinExistence type="predicted"/>
<keyword evidence="3" id="KW-1185">Reference proteome</keyword>
<dbReference type="EMBL" id="JAPFFF010000005">
    <property type="protein sequence ID" value="KAK8889033.1"/>
    <property type="molecule type" value="Genomic_DNA"/>
</dbReference>
<name>A0ABR2KDR4_9EUKA</name>